<dbReference type="Pfam" id="PF05573">
    <property type="entry name" value="NosL"/>
    <property type="match status" value="1"/>
</dbReference>
<proteinExistence type="predicted"/>
<evidence type="ECO:0000313" key="2">
    <source>
        <dbReference type="Proteomes" id="UP001207116"/>
    </source>
</evidence>
<dbReference type="EMBL" id="JAPFQP010000001">
    <property type="protein sequence ID" value="MCX2718769.1"/>
    <property type="molecule type" value="Genomic_DNA"/>
</dbReference>
<dbReference type="SUPFAM" id="SSF160387">
    <property type="entry name" value="NosL/MerB-like"/>
    <property type="match status" value="1"/>
</dbReference>
<dbReference type="InterPro" id="IPR008719">
    <property type="entry name" value="N2O_reductase_NosL"/>
</dbReference>
<reference evidence="1" key="1">
    <citation type="submission" date="2022-11" db="EMBL/GenBank/DDBJ databases">
        <title>The characterization of three novel Bacteroidetes species and genomic analysis of their roles in tidal elemental geochemical cycles.</title>
        <authorList>
            <person name="Ma K.-J."/>
        </authorList>
    </citation>
    <scope>NUCLEOTIDE SEQUENCE</scope>
    <source>
        <strain evidence="1">M415</strain>
    </source>
</reference>
<dbReference type="PANTHER" id="PTHR41247:SF1">
    <property type="entry name" value="HTH-TYPE TRANSCRIPTIONAL REPRESSOR YCNK"/>
    <property type="match status" value="1"/>
</dbReference>
<comment type="caution">
    <text evidence="1">The sequence shown here is derived from an EMBL/GenBank/DDBJ whole genome shotgun (WGS) entry which is preliminary data.</text>
</comment>
<keyword evidence="2" id="KW-1185">Reference proteome</keyword>
<gene>
    <name evidence="1" type="ORF">OO016_04050</name>
</gene>
<sequence>MKSRKWLYILMILLLVLQLSCIVEANPIVYGSDTCHFCRMTIVDKQHASEIVTKKGKVYKFDAIECMFNYLKEREDKDIAIFLVNGYTNPGKLIDATAATYLVSEGIPSPMGEYLTAFETELEALEALQKHGGVLFSWQEIRNRFKK</sequence>
<organism evidence="1 2">
    <name type="scientific">Lentiprolixibacter aurantiacus</name>
    <dbReference type="NCBI Taxonomy" id="2993939"/>
    <lineage>
        <taxon>Bacteria</taxon>
        <taxon>Pseudomonadati</taxon>
        <taxon>Bacteroidota</taxon>
        <taxon>Flavobacteriia</taxon>
        <taxon>Flavobacteriales</taxon>
        <taxon>Flavobacteriaceae</taxon>
        <taxon>Lentiprolixibacter</taxon>
    </lineage>
</organism>
<dbReference type="AlphaFoldDB" id="A0AAE3SMN5"/>
<accession>A0AAE3SMN5</accession>
<dbReference type="Proteomes" id="UP001207116">
    <property type="component" value="Unassembled WGS sequence"/>
</dbReference>
<evidence type="ECO:0000313" key="1">
    <source>
        <dbReference type="EMBL" id="MCX2718769.1"/>
    </source>
</evidence>
<dbReference type="RefSeq" id="WP_266011047.1">
    <property type="nucleotide sequence ID" value="NZ_JAPFQP010000001.1"/>
</dbReference>
<protein>
    <submittedName>
        <fullName evidence="1">Nitrous oxide reductase accessory protein NosL</fullName>
    </submittedName>
</protein>
<dbReference type="PANTHER" id="PTHR41247">
    <property type="entry name" value="HTH-TYPE TRANSCRIPTIONAL REPRESSOR YCNK"/>
    <property type="match status" value="1"/>
</dbReference>
<name>A0AAE3SMN5_9FLAO</name>